<keyword evidence="2" id="KW-0012">Acyltransferase</keyword>
<reference evidence="2 3" key="2">
    <citation type="submission" date="2013-09" db="EMBL/GenBank/DDBJ databases">
        <title>Whole genome comparison of six Crocosphaera watsonii strains with differing phenotypes.</title>
        <authorList>
            <person name="Bench S.R."/>
            <person name="Heller P."/>
            <person name="Frank I."/>
            <person name="Arciniega M."/>
            <person name="Shilova I.N."/>
            <person name="Zehr J.P."/>
        </authorList>
    </citation>
    <scope>NUCLEOTIDE SEQUENCE [LARGE SCALE GENOMIC DNA]</scope>
    <source>
        <strain evidence="2 3">WH 0401</strain>
    </source>
</reference>
<accession>T2J9N8</accession>
<evidence type="ECO:0000313" key="3">
    <source>
        <dbReference type="Proteomes" id="UP000018198"/>
    </source>
</evidence>
<protein>
    <submittedName>
        <fullName evidence="2">Galactoside O-acetyltransferase</fullName>
        <ecNumber evidence="2">2.3.1.18</ecNumber>
    </submittedName>
</protein>
<evidence type="ECO:0000256" key="1">
    <source>
        <dbReference type="SAM" id="Phobius"/>
    </source>
</evidence>
<dbReference type="Proteomes" id="UP000018198">
    <property type="component" value="Unassembled WGS sequence"/>
</dbReference>
<feature type="transmembrane region" description="Helical" evidence="1">
    <location>
        <begin position="20"/>
        <end position="40"/>
    </location>
</feature>
<reference evidence="2 3" key="1">
    <citation type="submission" date="2013-01" db="EMBL/GenBank/DDBJ databases">
        <authorList>
            <person name="Bench S."/>
        </authorList>
    </citation>
    <scope>NUCLEOTIDE SEQUENCE [LARGE SCALE GENOMIC DNA]</scope>
    <source>
        <strain evidence="2 3">WH 0401</strain>
    </source>
</reference>
<organism evidence="2 3">
    <name type="scientific">Crocosphaera watsonii WH 0401</name>
    <dbReference type="NCBI Taxonomy" id="555881"/>
    <lineage>
        <taxon>Bacteria</taxon>
        <taxon>Bacillati</taxon>
        <taxon>Cyanobacteriota</taxon>
        <taxon>Cyanophyceae</taxon>
        <taxon>Oscillatoriophycideae</taxon>
        <taxon>Chroococcales</taxon>
        <taxon>Aphanothecaceae</taxon>
        <taxon>Crocosphaera</taxon>
    </lineage>
</organism>
<name>T2J9N8_CROWT</name>
<evidence type="ECO:0000313" key="2">
    <source>
        <dbReference type="EMBL" id="CCQ61207.1"/>
    </source>
</evidence>
<dbReference type="EMBL" id="CAQM01000275">
    <property type="protein sequence ID" value="CCQ61207.1"/>
    <property type="molecule type" value="Genomic_DNA"/>
</dbReference>
<keyword evidence="1" id="KW-1133">Transmembrane helix</keyword>
<keyword evidence="1" id="KW-0812">Transmembrane</keyword>
<dbReference type="AlphaFoldDB" id="T2J9N8"/>
<sequence length="46" mass="4898">MGKDYFEGVLTGVKVSVLRGIIIAGQLKSCLAISLICLSVNKPNFT</sequence>
<gene>
    <name evidence="2" type="ORF">CWATWH0401_4358</name>
</gene>
<dbReference type="GO" id="GO:0008870">
    <property type="term" value="F:galactoside O-acetyltransferase activity"/>
    <property type="evidence" value="ECO:0007669"/>
    <property type="project" value="UniProtKB-EC"/>
</dbReference>
<keyword evidence="1" id="KW-0472">Membrane</keyword>
<proteinExistence type="predicted"/>
<keyword evidence="2" id="KW-0808">Transferase</keyword>
<comment type="caution">
    <text evidence="2">The sequence shown here is derived from an EMBL/GenBank/DDBJ whole genome shotgun (WGS) entry which is preliminary data.</text>
</comment>
<dbReference type="EC" id="2.3.1.18" evidence="2"/>